<dbReference type="InterPro" id="IPR036390">
    <property type="entry name" value="WH_DNA-bd_sf"/>
</dbReference>
<proteinExistence type="predicted"/>
<dbReference type="KEGG" id="seds:AAY24_11385"/>
<evidence type="ECO:0000313" key="2">
    <source>
        <dbReference type="EMBL" id="AKH20852.1"/>
    </source>
</evidence>
<sequence>MASRTSSMQEDTRFRVLRLLEERPDMTQREIAEALGISLGGVNYCMRALIEKGLVKIHNFQNSNNKMGYVYLLTPSGIAEKTALTTLFLKRKLQEYELLKREIEALKKDVEQMGLNKRGGQR</sequence>
<dbReference type="RefSeq" id="WP_046859782.1">
    <property type="nucleotide sequence ID" value="NZ_CP011412.1"/>
</dbReference>
<gene>
    <name evidence="2" type="ORF">AAY24_11385</name>
</gene>
<keyword evidence="3" id="KW-1185">Reference proteome</keyword>
<dbReference type="Gene3D" id="1.10.10.10">
    <property type="entry name" value="Winged helix-like DNA-binding domain superfamily/Winged helix DNA-binding domain"/>
    <property type="match status" value="1"/>
</dbReference>
<dbReference type="EMBL" id="CP011412">
    <property type="protein sequence ID" value="AKH20852.1"/>
    <property type="molecule type" value="Genomic_DNA"/>
</dbReference>
<dbReference type="OrthoDB" id="8537236at2"/>
<name>A0A0F7JYR6_9GAMM</name>
<dbReference type="GO" id="GO:0006355">
    <property type="term" value="P:regulation of DNA-templated transcription"/>
    <property type="evidence" value="ECO:0007669"/>
    <property type="project" value="UniProtKB-ARBA"/>
</dbReference>
<dbReference type="SUPFAM" id="SSF46785">
    <property type="entry name" value="Winged helix' DNA-binding domain"/>
    <property type="match status" value="1"/>
</dbReference>
<dbReference type="Proteomes" id="UP000034410">
    <property type="component" value="Chromosome"/>
</dbReference>
<organism evidence="2 3">
    <name type="scientific">Sedimenticola thiotaurini</name>
    <dbReference type="NCBI Taxonomy" id="1543721"/>
    <lineage>
        <taxon>Bacteria</taxon>
        <taxon>Pseudomonadati</taxon>
        <taxon>Pseudomonadota</taxon>
        <taxon>Gammaproteobacteria</taxon>
        <taxon>Chromatiales</taxon>
        <taxon>Sedimenticolaceae</taxon>
        <taxon>Sedimenticola</taxon>
    </lineage>
</organism>
<evidence type="ECO:0000256" key="1">
    <source>
        <dbReference type="SAM" id="Coils"/>
    </source>
</evidence>
<dbReference type="InterPro" id="IPR036388">
    <property type="entry name" value="WH-like_DNA-bd_sf"/>
</dbReference>
<protein>
    <submittedName>
        <fullName evidence="2">MarR family transcriptional regulator</fullName>
    </submittedName>
</protein>
<accession>A0A0F7JYR6</accession>
<dbReference type="CDD" id="cd00090">
    <property type="entry name" value="HTH_ARSR"/>
    <property type="match status" value="1"/>
</dbReference>
<reference evidence="2 3" key="1">
    <citation type="journal article" date="2015" name="Genome Announc.">
        <title>Complete Genome Sequence of Sedimenticola thiotaurini Strain SIP-G1, a Polyphosphate- and Polyhydroxyalkanoate-Accumulating Sulfur-Oxidizing Gammaproteobacterium Isolated from Salt Marsh Sediments.</title>
        <authorList>
            <person name="Flood B.E."/>
            <person name="Jones D.S."/>
            <person name="Bailey J.V."/>
        </authorList>
    </citation>
    <scope>NUCLEOTIDE SEQUENCE [LARGE SCALE GENOMIC DNA]</scope>
    <source>
        <strain evidence="2 3">SIP-G1</strain>
    </source>
</reference>
<dbReference type="NCBIfam" id="TIGR04176">
    <property type="entry name" value="MarR_EPS"/>
    <property type="match status" value="1"/>
</dbReference>
<dbReference type="InterPro" id="IPR026433">
    <property type="entry name" value="MarR_EPS"/>
</dbReference>
<dbReference type="AlphaFoldDB" id="A0A0F7JYR6"/>
<dbReference type="InterPro" id="IPR011991">
    <property type="entry name" value="ArsR-like_HTH"/>
</dbReference>
<keyword evidence="1" id="KW-0175">Coiled coil</keyword>
<feature type="coiled-coil region" evidence="1">
    <location>
        <begin position="89"/>
        <end position="116"/>
    </location>
</feature>
<evidence type="ECO:0000313" key="3">
    <source>
        <dbReference type="Proteomes" id="UP000034410"/>
    </source>
</evidence>
<dbReference type="Pfam" id="PF13412">
    <property type="entry name" value="HTH_24"/>
    <property type="match status" value="1"/>
</dbReference>